<evidence type="ECO:0000313" key="5">
    <source>
        <dbReference type="Proteomes" id="UP000624701"/>
    </source>
</evidence>
<accession>A0ABQ2C1F5</accession>
<sequence>MKLKLSVFTLLFFFNYNFSQQLQLSPQAEVSVLTFGPGTNLNDAFGHNAFRIKDRTQGLDVVYGYGGYDFEAPNFYLKFAQGKLNYLINRRKFSDIFQLYRYYDRTIDEQTLNFSQSQKQKLYNYLDNNYKPENRRYLYDFFYDNCATKIRDVANISANQSIRFSEIKGEEKKTFRTLIHEQVGINTWGSFGIDIALGSIIDKQATDKEYMFLPKYIFKSFENAQIDSKPLVKGTNTIYKSRHNTGYKTNSIFNPIVILLLVSALIIYLTYRDYKSKKRTKWLDVILFSITGIIGVMLLLLWFGTDHTATGYNYNLLWAFPINLFVVRQLLKKQTKNWFRAYLKFLIIMLALMTMHWLIGIQFFAIALLPLLIALLIRYVYLLHYYKTA</sequence>
<feature type="domain" description="Lnb-like transmembrane" evidence="3">
    <location>
        <begin position="249"/>
        <end position="387"/>
    </location>
</feature>
<dbReference type="Pfam" id="PF25221">
    <property type="entry name" value="5TMH_Lnb"/>
    <property type="match status" value="1"/>
</dbReference>
<evidence type="ECO:0000259" key="3">
    <source>
        <dbReference type="Pfam" id="PF25221"/>
    </source>
</evidence>
<keyword evidence="1" id="KW-0472">Membrane</keyword>
<feature type="transmembrane region" description="Helical" evidence="1">
    <location>
        <begin position="342"/>
        <end position="359"/>
    </location>
</feature>
<dbReference type="InterPro" id="IPR025178">
    <property type="entry name" value="Lnb_N"/>
</dbReference>
<feature type="transmembrane region" description="Helical" evidence="1">
    <location>
        <begin position="283"/>
        <end position="305"/>
    </location>
</feature>
<proteinExistence type="predicted"/>
<keyword evidence="1" id="KW-0812">Transmembrane</keyword>
<evidence type="ECO:0000256" key="1">
    <source>
        <dbReference type="SAM" id="Phobius"/>
    </source>
</evidence>
<gene>
    <name evidence="4" type="ORF">GCM10011444_23300</name>
</gene>
<reference evidence="5" key="1">
    <citation type="journal article" date="2019" name="Int. J. Syst. Evol. Microbiol.">
        <title>The Global Catalogue of Microorganisms (GCM) 10K type strain sequencing project: providing services to taxonomists for standard genome sequencing and annotation.</title>
        <authorList>
            <consortium name="The Broad Institute Genomics Platform"/>
            <consortium name="The Broad Institute Genome Sequencing Center for Infectious Disease"/>
            <person name="Wu L."/>
            <person name="Ma J."/>
        </authorList>
    </citation>
    <scope>NUCLEOTIDE SEQUENCE [LARGE SCALE GENOMIC DNA]</scope>
    <source>
        <strain evidence="5">CCM 8681</strain>
    </source>
</reference>
<dbReference type="InterPro" id="IPR057436">
    <property type="entry name" value="5TMH_Lnb"/>
</dbReference>
<dbReference type="Proteomes" id="UP000624701">
    <property type="component" value="Unassembled WGS sequence"/>
</dbReference>
<feature type="transmembrane region" description="Helical" evidence="1">
    <location>
        <begin position="311"/>
        <end position="330"/>
    </location>
</feature>
<dbReference type="EMBL" id="BMDQ01000003">
    <property type="protein sequence ID" value="GGI58021.1"/>
    <property type="molecule type" value="Genomic_DNA"/>
</dbReference>
<feature type="domain" description="Lnb N-terminal periplasmic" evidence="2">
    <location>
        <begin position="24"/>
        <end position="178"/>
    </location>
</feature>
<evidence type="ECO:0000313" key="4">
    <source>
        <dbReference type="EMBL" id="GGI58021.1"/>
    </source>
</evidence>
<keyword evidence="5" id="KW-1185">Reference proteome</keyword>
<protein>
    <submittedName>
        <fullName evidence="4">Membrane protein</fullName>
    </submittedName>
</protein>
<dbReference type="RefSeq" id="WP_188374926.1">
    <property type="nucleotide sequence ID" value="NZ_BMDQ01000003.1"/>
</dbReference>
<organism evidence="4 5">
    <name type="scientific">Winogradskyella haliclonae</name>
    <dbReference type="NCBI Taxonomy" id="2048558"/>
    <lineage>
        <taxon>Bacteria</taxon>
        <taxon>Pseudomonadati</taxon>
        <taxon>Bacteroidota</taxon>
        <taxon>Flavobacteriia</taxon>
        <taxon>Flavobacteriales</taxon>
        <taxon>Flavobacteriaceae</taxon>
        <taxon>Winogradskyella</taxon>
    </lineage>
</organism>
<comment type="caution">
    <text evidence="4">The sequence shown here is derived from an EMBL/GenBank/DDBJ whole genome shotgun (WGS) entry which is preliminary data.</text>
</comment>
<dbReference type="Pfam" id="PF13387">
    <property type="entry name" value="Lnb_N"/>
    <property type="match status" value="1"/>
</dbReference>
<name>A0ABQ2C1F5_9FLAO</name>
<evidence type="ECO:0000259" key="2">
    <source>
        <dbReference type="Pfam" id="PF13387"/>
    </source>
</evidence>
<feature type="transmembrane region" description="Helical" evidence="1">
    <location>
        <begin position="365"/>
        <end position="386"/>
    </location>
</feature>
<feature type="transmembrane region" description="Helical" evidence="1">
    <location>
        <begin position="252"/>
        <end position="271"/>
    </location>
</feature>
<keyword evidence="1" id="KW-1133">Transmembrane helix</keyword>